<feature type="binding site" evidence="15">
    <location>
        <position position="1239"/>
    </location>
    <ligand>
        <name>Mg(2+)</name>
        <dbReference type="ChEBI" id="CHEBI:18420"/>
    </ligand>
</feature>
<evidence type="ECO:0000256" key="7">
    <source>
        <dbReference type="ARBA" id="ARBA00022840"/>
    </source>
</evidence>
<feature type="binding site" evidence="14">
    <location>
        <position position="434"/>
    </location>
    <ligand>
        <name>ATP</name>
        <dbReference type="ChEBI" id="CHEBI:30616"/>
    </ligand>
</feature>
<feature type="transmembrane region" description="Helical" evidence="18">
    <location>
        <begin position="1295"/>
        <end position="1317"/>
    </location>
</feature>
<feature type="binding site" evidence="14">
    <location>
        <position position="683"/>
    </location>
    <ligand>
        <name>ATP</name>
        <dbReference type="ChEBI" id="CHEBI:30616"/>
    </ligand>
</feature>
<dbReference type="SUPFAM" id="SSF56784">
    <property type="entry name" value="HAD-like"/>
    <property type="match status" value="1"/>
</dbReference>
<dbReference type="Pfam" id="PF13246">
    <property type="entry name" value="Cation_ATPase"/>
    <property type="match status" value="1"/>
</dbReference>
<feature type="transmembrane region" description="Helical" evidence="18">
    <location>
        <begin position="1486"/>
        <end position="1515"/>
    </location>
</feature>
<dbReference type="SUPFAM" id="SSF81653">
    <property type="entry name" value="Calcium ATPase, transduction domain A"/>
    <property type="match status" value="1"/>
</dbReference>
<dbReference type="InterPro" id="IPR036412">
    <property type="entry name" value="HAD-like_sf"/>
</dbReference>
<dbReference type="STRING" id="112090.W4HDD2"/>
<evidence type="ECO:0000256" key="12">
    <source>
        <dbReference type="ARBA" id="ARBA00034036"/>
    </source>
</evidence>
<proteinExistence type="inferred from homology"/>
<dbReference type="NCBIfam" id="TIGR01652">
    <property type="entry name" value="ATPase-Plipid"/>
    <property type="match status" value="1"/>
</dbReference>
<dbReference type="GO" id="GO:0005524">
    <property type="term" value="F:ATP binding"/>
    <property type="evidence" value="ECO:0007669"/>
    <property type="project" value="UniProtKB-KW"/>
</dbReference>
<feature type="compositionally biased region" description="Polar residues" evidence="17">
    <location>
        <begin position="926"/>
        <end position="937"/>
    </location>
</feature>
<dbReference type="Pfam" id="PF16212">
    <property type="entry name" value="PhoLip_ATPase_C"/>
    <property type="match status" value="1"/>
</dbReference>
<comment type="catalytic activity">
    <reaction evidence="12">
        <text>ATP + H2O + phospholipidSide 1 = ADP + phosphate + phospholipidSide 2.</text>
        <dbReference type="EC" id="7.6.2.1"/>
    </reaction>
</comment>
<name>W4HDD2_APHAT</name>
<dbReference type="Pfam" id="PF16209">
    <property type="entry name" value="PhoLip_ATPase_N"/>
    <property type="match status" value="1"/>
</dbReference>
<evidence type="ECO:0000256" key="9">
    <source>
        <dbReference type="ARBA" id="ARBA00022967"/>
    </source>
</evidence>
<feature type="binding site" evidence="14">
    <location>
        <position position="577"/>
    </location>
    <ligand>
        <name>ATP</name>
        <dbReference type="ChEBI" id="CHEBI:30616"/>
    </ligand>
</feature>
<dbReference type="InterPro" id="IPR023298">
    <property type="entry name" value="ATPase_P-typ_TM_dom_sf"/>
</dbReference>
<keyword evidence="16" id="KW-0175">Coiled coil</keyword>
<feature type="transmembrane region" description="Helical" evidence="18">
    <location>
        <begin position="2275"/>
        <end position="2295"/>
    </location>
</feature>
<protein>
    <recommendedName>
        <fullName evidence="3">P-type phospholipid transporter</fullName>
        <ecNumber evidence="3">7.6.2.1</ecNumber>
    </recommendedName>
</protein>
<dbReference type="VEuPathDB" id="FungiDB:H257_00650"/>
<keyword evidence="5 15" id="KW-0479">Metal-binding</keyword>
<dbReference type="GeneID" id="20802646"/>
<feature type="binding site" evidence="14">
    <location>
        <position position="435"/>
    </location>
    <ligand>
        <name>ATP</name>
        <dbReference type="ChEBI" id="CHEBI:30616"/>
    </ligand>
</feature>
<feature type="binding site" evidence="14">
    <location>
        <position position="1212"/>
    </location>
    <ligand>
        <name>ATP</name>
        <dbReference type="ChEBI" id="CHEBI:30616"/>
    </ligand>
</feature>
<evidence type="ECO:0000256" key="8">
    <source>
        <dbReference type="ARBA" id="ARBA00022842"/>
    </source>
</evidence>
<dbReference type="InterPro" id="IPR001757">
    <property type="entry name" value="P_typ_ATPase"/>
</dbReference>
<evidence type="ECO:0000256" key="13">
    <source>
        <dbReference type="PIRSR" id="PIRSR606539-1"/>
    </source>
</evidence>
<feature type="coiled-coil region" evidence="16">
    <location>
        <begin position="1572"/>
        <end position="1599"/>
    </location>
</feature>
<dbReference type="InterPro" id="IPR006539">
    <property type="entry name" value="P-type_ATPase_IV"/>
</dbReference>
<dbReference type="SUPFAM" id="SSF55073">
    <property type="entry name" value="Nucleotide cyclase"/>
    <property type="match status" value="2"/>
</dbReference>
<dbReference type="GO" id="GO:0045332">
    <property type="term" value="P:phospholipid translocation"/>
    <property type="evidence" value="ECO:0007669"/>
    <property type="project" value="TreeGrafter"/>
</dbReference>
<evidence type="ECO:0000256" key="11">
    <source>
        <dbReference type="ARBA" id="ARBA00023136"/>
    </source>
</evidence>
<feature type="binding site" evidence="14">
    <location>
        <position position="1243"/>
    </location>
    <ligand>
        <name>ATP</name>
        <dbReference type="ChEBI" id="CHEBI:30616"/>
    </ligand>
</feature>
<dbReference type="GO" id="GO:0016887">
    <property type="term" value="F:ATP hydrolysis activity"/>
    <property type="evidence" value="ECO:0007669"/>
    <property type="project" value="InterPro"/>
</dbReference>
<feature type="binding site" evidence="14">
    <location>
        <position position="764"/>
    </location>
    <ligand>
        <name>ATP</name>
        <dbReference type="ChEBI" id="CHEBI:30616"/>
    </ligand>
</feature>
<dbReference type="InterPro" id="IPR008250">
    <property type="entry name" value="ATPase_P-typ_transduc_dom_A_sf"/>
</dbReference>
<comment type="subcellular location">
    <subcellularLocation>
        <location evidence="1">Membrane</location>
        <topology evidence="1">Multi-pass membrane protein</topology>
    </subcellularLocation>
</comment>
<feature type="binding site" evidence="14">
    <location>
        <position position="765"/>
    </location>
    <ligand>
        <name>ATP</name>
        <dbReference type="ChEBI" id="CHEBI:30616"/>
    </ligand>
</feature>
<feature type="transmembrane region" description="Helical" evidence="18">
    <location>
        <begin position="1642"/>
        <end position="1660"/>
    </location>
</feature>
<dbReference type="SUPFAM" id="SSF81660">
    <property type="entry name" value="Metal cation-transporting ATPase, ATP-binding domain N"/>
    <property type="match status" value="1"/>
</dbReference>
<dbReference type="RefSeq" id="XP_009821724.1">
    <property type="nucleotide sequence ID" value="XM_009823422.1"/>
</dbReference>
<evidence type="ECO:0000256" key="1">
    <source>
        <dbReference type="ARBA" id="ARBA00004141"/>
    </source>
</evidence>
<dbReference type="GO" id="GO:0005886">
    <property type="term" value="C:plasma membrane"/>
    <property type="evidence" value="ECO:0007669"/>
    <property type="project" value="TreeGrafter"/>
</dbReference>
<dbReference type="EMBL" id="KI913114">
    <property type="protein sequence ID" value="ETV89324.1"/>
    <property type="molecule type" value="Genomic_DNA"/>
</dbReference>
<feature type="domain" description="Guanylate cyclase" evidence="19">
    <location>
        <begin position="2379"/>
        <end position="2564"/>
    </location>
</feature>
<evidence type="ECO:0000256" key="5">
    <source>
        <dbReference type="ARBA" id="ARBA00022723"/>
    </source>
</evidence>
<feature type="transmembrane region" description="Helical" evidence="18">
    <location>
        <begin position="317"/>
        <end position="338"/>
    </location>
</feature>
<dbReference type="InterPro" id="IPR032631">
    <property type="entry name" value="P-type_ATPase_N"/>
</dbReference>
<dbReference type="PANTHER" id="PTHR24092">
    <property type="entry name" value="PROBABLE PHOSPHOLIPID-TRANSPORTING ATPASE"/>
    <property type="match status" value="1"/>
</dbReference>
<feature type="transmembrane region" description="Helical" evidence="18">
    <location>
        <begin position="1446"/>
        <end position="1466"/>
    </location>
</feature>
<sequence length="2638" mass="293962">MPLTSGRAHAETTSGGILHKRTASSTTIPVILAEPPVGRALFINDAAATASAMTGLGKEYAGNAVRTSKYTLVTFLPKTLLEQFRRVANFYFLVISLLQLGTPYSPTNKYSTIVPLILVLFATMVKEAVEDKARHDADRMVNQSKAEVFDVDAQAWMEMLWKDVRVGDLVRVMETQSFPADLVLLTSSSNDGQVYVETANLDGETDLKIRCCPDAKGIELDAGLFPLELAGEITCEQPNRRLYTFAGALKIKEQHSQQQSVEIALTINNLVLRGMTLTNTSMIVGVVVAAGNETKLMLNSKKTPSKFSRLDAIANRCIVLIFTVLFLVCCASTAMSIVTTQRHGNRIAHMAHVADINDDPEASFLSSFLTYLILYNNLVPISLYICLEMVKWYQAKNMESDQAMVDPVTGRSVQARTSNLNEDVGQIKYLFSDKTAGTITRNEMVLKYIHVNNRVFEMSPPVCPYHPPTPTNTDLLNCQTNTMVRRYPIINTRCNARRPFNADTLWPSSKREQPQINATRPTFSTTNYVTSQSTVLDGSTKFMTAGQLAQAFFRCVLLCHTATVSATGDIRASSPDEAALLRAAKLLNCEFIGRTENILDISVFGARERYELLALNEFDSTRKSMSVVVRVLKATNISNEDDMWVFCKGADSTLLSATNNYLMQKSTEFMSRHVQYFASLGLRTLVFGYKRVSFVEFTTWFVAYCKAKTSLVRRATKLRECARSMETNLTILGATGVEDQLQDGVADCIEALSEAGINIWMLTGDKDETAVSVGTASGLISDHSHLVVINETSKRGCLEQIATARRKLKKIGLWRQGVASRDVSLVINGEALDSLLSVEDPSSASVSRVSNILSSNHDRMLSNAATANTTMALSPVASGEYSRKRLENRSPSATSTEWMGQRPSGGMLRHSTSMGRVGAHSRSHLKNNTSGDLQSEASLTSLLQSRRQLAKKTTPEVASTKLMQVEPLDHRSSEVESSSASPGDSNRATSNVLSFWRSMLMASNKSFGDLPRTTKPNLGDAPKVPYPSKGGVATSQSLATLHPPQWKVKAVALSSTLGSMAELPASPSLVQLCRENLAEQRRRSSTSMATWFGGQVNAVGRMAKNLVSKGTLSPVATSSATPPLPLAVTSEIGSLLVPTSLAALHRSMSHLSLQLNAAIRSSTTAKHAARVPRSNDDDDEFPVLRLKHLDSDLAVIMFLQLVTQCRSVIACRLSPIQKAQIVALIKSSKHRPMTMAVGDGGNDVSMIQEANIGVGIYGHEGMQAVRSADFAIGQFRFLSRLILVHGRWNYRRVSIVILFSFYKNMALIMTLFAYSFLNGHSGQTLYESYLMVGWNALYTFFPILVLGIKDEDISAETVLRFPFIYRSNQLDKELNIEKMRLWVGNALLHSFLVFILSTFLIYKLDTYSIPNASLFVYGTAVYGILVVTVCVKAAMIMQHMHRWTRWHYLSIVSGPVLYAIFVASYSEAYDVLHMGAFSDFFGLGGVLFSSITFWLGVVVVSFSSLLLDFIVMYLYRMYLPTNQVIIEEIDCRLERRPSMSTRLRNGASSAASFLFLGDWHKQLHKSTHFTEHEELCWQLAKFEREISRETNEMQQQQSDDKEMGFIITSMPPIHPITMEFMGEDFEPLEAEYNRSFAERQVLRVRVLVIILLVFIPPYAVAEYVFEQDTDMYPSRILMFCCVLGYLLYVRTERFLTTYHSSVAIPLALAGLVLTQSIKYTGKFSVTMFSIVAFSVVRVKFVYALWLVLFNFAYFMLSSEMGLTSVEPSSDSTVDERVVFTIFMAYLAVFAAYDNYQLQITMKLEFVQLRILKYEEHRSRDMLKNMLPSHIVKRLENGATLVSDEEKDVALLFCDVGDSASLTKRYNPREMVVLLDRIYSLFDKLCAKHGVRKMETVGKIYLACAGLRGSAKGKEAVLRVAATARDMAAVMGKCRTRNGHTINLRIGIHCGRVISGLVGMKKQQFSLFGDTVNTASRMQSTGLPGRIQISQEAYELLEHDFEFEHRTVEAKGKGTLATHLMGKPMTALAQRACRGRLGTKSAKKTNDSRRLSLTQELQKSLYCGNIPFATHDIRWTWQSWPCFRSVKVNVKPISSLQSVQEEYVAAQINSNVLAFNDFITEASYLRAKWSERHEGARRTMLAIAVYMIFATVRDNVRQGQATDGQSSSHVHVKIAFGVARALFIGCVVWWKVLRHRRWKTKVMSSPRKTHASLSAPNFTLYVVVYFVATVLLVVPNIVRWIDNQQSNTYSHIGLDVVFVVFLASTGGSIMHRHTVLVNVVFLVSATILFAVLVGVYQHPTNAEGEKLRIYPLMLSYCVGVSNVMSRRDVEYYCRRRYLLYTRTGKEAKKADRLLYKMLPSSVVAQLKNGDTVCDQFQEVGILFSDIKGFTSIAAKAETDQVVQILASLFIAFDKLTTQHGVFKMQTIGDAYVIVSGLPYNDVPLPDEIPTEIAGDCCFNGRMRAFQSGDTQRSQRSTVEKTTGSRLANSRIPKDPLVTREHIQRLIHMAHDMHREVAKIKDPISGDPLLMRIGIHVGTIIAGVIGTSTLRYDMWGPDVFTANEIESHGVPGKILVSSDVMQVARKCQNIQLTYHSTINLTGINDLDTYLAEYSELPFPSGEKDMDHSTKAKRDTSFIAA</sequence>
<keyword evidence="11 18" id="KW-0472">Membrane</keyword>
<reference evidence="20" key="1">
    <citation type="submission" date="2013-12" db="EMBL/GenBank/DDBJ databases">
        <title>The Genome Sequence of Aphanomyces astaci APO3.</title>
        <authorList>
            <consortium name="The Broad Institute Genomics Platform"/>
            <person name="Russ C."/>
            <person name="Tyler B."/>
            <person name="van West P."/>
            <person name="Dieguez-Uribeondo J."/>
            <person name="Young S.K."/>
            <person name="Zeng Q."/>
            <person name="Gargeya S."/>
            <person name="Fitzgerald M."/>
            <person name="Abouelleil A."/>
            <person name="Alvarado L."/>
            <person name="Chapman S.B."/>
            <person name="Gainer-Dewar J."/>
            <person name="Goldberg J."/>
            <person name="Griggs A."/>
            <person name="Gujja S."/>
            <person name="Hansen M."/>
            <person name="Howarth C."/>
            <person name="Imamovic A."/>
            <person name="Ireland A."/>
            <person name="Larimer J."/>
            <person name="McCowan C."/>
            <person name="Murphy C."/>
            <person name="Pearson M."/>
            <person name="Poon T.W."/>
            <person name="Priest M."/>
            <person name="Roberts A."/>
            <person name="Saif S."/>
            <person name="Shea T."/>
            <person name="Sykes S."/>
            <person name="Wortman J."/>
            <person name="Nusbaum C."/>
            <person name="Birren B."/>
        </authorList>
    </citation>
    <scope>NUCLEOTIDE SEQUENCE [LARGE SCALE GENOMIC DNA]</scope>
    <source>
        <strain evidence="20">APO3</strain>
    </source>
</reference>
<feature type="transmembrane region" description="Helical" evidence="18">
    <location>
        <begin position="1777"/>
        <end position="1795"/>
    </location>
</feature>
<feature type="transmembrane region" description="Helical" evidence="18">
    <location>
        <begin position="1381"/>
        <end position="1402"/>
    </location>
</feature>
<feature type="region of interest" description="Disordered" evidence="17">
    <location>
        <begin position="2466"/>
        <end position="2489"/>
    </location>
</feature>
<feature type="region of interest" description="Disordered" evidence="17">
    <location>
        <begin position="2619"/>
        <end position="2638"/>
    </location>
</feature>
<dbReference type="GO" id="GO:0000287">
    <property type="term" value="F:magnesium ion binding"/>
    <property type="evidence" value="ECO:0007669"/>
    <property type="project" value="InterPro"/>
</dbReference>
<evidence type="ECO:0000256" key="17">
    <source>
        <dbReference type="SAM" id="MobiDB-lite"/>
    </source>
</evidence>
<feature type="region of interest" description="Disordered" evidence="17">
    <location>
        <begin position="876"/>
        <end position="988"/>
    </location>
</feature>
<feature type="binding site" evidence="15">
    <location>
        <position position="435"/>
    </location>
    <ligand>
        <name>Mg(2+)</name>
        <dbReference type="ChEBI" id="CHEBI:18420"/>
    </ligand>
</feature>
<dbReference type="SMART" id="SM00044">
    <property type="entry name" value="CYCc"/>
    <property type="match status" value="2"/>
</dbReference>
<keyword evidence="9" id="KW-1278">Translocase</keyword>
<feature type="active site" description="4-aspartylphosphate intermediate" evidence="13">
    <location>
        <position position="433"/>
    </location>
</feature>
<dbReference type="Gene3D" id="3.30.70.1230">
    <property type="entry name" value="Nucleotide cyclase"/>
    <property type="match status" value="2"/>
</dbReference>
<dbReference type="GO" id="GO:0140326">
    <property type="term" value="F:ATPase-coupled intramembrane lipid transporter activity"/>
    <property type="evidence" value="ECO:0007669"/>
    <property type="project" value="UniProtKB-EC"/>
</dbReference>
<feature type="transmembrane region" description="Helical" evidence="18">
    <location>
        <begin position="1329"/>
        <end position="1348"/>
    </location>
</feature>
<dbReference type="Gene3D" id="3.40.1110.10">
    <property type="entry name" value="Calcium-transporting ATPase, cytoplasmic domain N"/>
    <property type="match status" value="1"/>
</dbReference>
<dbReference type="PROSITE" id="PS50125">
    <property type="entry name" value="GUANYLATE_CYCLASE_2"/>
    <property type="match status" value="2"/>
</dbReference>
<keyword evidence="8 15" id="KW-0460">Magnesium</keyword>
<evidence type="ECO:0000256" key="14">
    <source>
        <dbReference type="PIRSR" id="PIRSR606539-2"/>
    </source>
</evidence>
<evidence type="ECO:0000259" key="19">
    <source>
        <dbReference type="PROSITE" id="PS50125"/>
    </source>
</evidence>
<dbReference type="InterPro" id="IPR001054">
    <property type="entry name" value="A/G_cyclase"/>
</dbReference>
<evidence type="ECO:0000256" key="10">
    <source>
        <dbReference type="ARBA" id="ARBA00022989"/>
    </source>
</evidence>
<evidence type="ECO:0000256" key="15">
    <source>
        <dbReference type="PIRSR" id="PIRSR606539-3"/>
    </source>
</evidence>
<dbReference type="Gene3D" id="3.40.50.1000">
    <property type="entry name" value="HAD superfamily/HAD-like"/>
    <property type="match status" value="2"/>
</dbReference>
<accession>W4HDD2</accession>
<feature type="binding site" evidence="15">
    <location>
        <position position="1243"/>
    </location>
    <ligand>
        <name>Mg(2+)</name>
        <dbReference type="ChEBI" id="CHEBI:18420"/>
    </ligand>
</feature>
<feature type="binding site" evidence="14">
    <location>
        <position position="618"/>
    </location>
    <ligand>
        <name>ATP</name>
        <dbReference type="ChEBI" id="CHEBI:30616"/>
    </ligand>
</feature>
<feature type="transmembrane region" description="Helical" evidence="18">
    <location>
        <begin position="2171"/>
        <end position="2192"/>
    </location>
</feature>
<feature type="transmembrane region" description="Helical" evidence="18">
    <location>
        <begin position="2248"/>
        <end position="2268"/>
    </location>
</feature>
<gene>
    <name evidence="20" type="ORF">H257_00650</name>
</gene>
<feature type="binding site" evidence="14">
    <location>
        <position position="1218"/>
    </location>
    <ligand>
        <name>ATP</name>
        <dbReference type="ChEBI" id="CHEBI:30616"/>
    </ligand>
</feature>
<dbReference type="NCBIfam" id="TIGR01494">
    <property type="entry name" value="ATPase_P-type"/>
    <property type="match status" value="1"/>
</dbReference>
<evidence type="ECO:0000256" key="18">
    <source>
        <dbReference type="SAM" id="Phobius"/>
    </source>
</evidence>
<evidence type="ECO:0000256" key="3">
    <source>
        <dbReference type="ARBA" id="ARBA00012189"/>
    </source>
</evidence>
<dbReference type="EC" id="7.6.2.1" evidence="3"/>
<comment type="cofactor">
    <cofactor evidence="15">
        <name>Mg(2+)</name>
        <dbReference type="ChEBI" id="CHEBI:18420"/>
    </cofactor>
</comment>
<dbReference type="Pfam" id="PF00211">
    <property type="entry name" value="Guanylate_cyc"/>
    <property type="match status" value="2"/>
</dbReference>
<feature type="transmembrane region" description="Helical" evidence="18">
    <location>
        <begin position="1672"/>
        <end position="1688"/>
    </location>
</feature>
<organism evidence="20">
    <name type="scientific">Aphanomyces astaci</name>
    <name type="common">Crayfish plague agent</name>
    <dbReference type="NCBI Taxonomy" id="112090"/>
    <lineage>
        <taxon>Eukaryota</taxon>
        <taxon>Sar</taxon>
        <taxon>Stramenopiles</taxon>
        <taxon>Oomycota</taxon>
        <taxon>Saprolegniomycetes</taxon>
        <taxon>Saprolegniales</taxon>
        <taxon>Verrucalvaceae</taxon>
        <taxon>Aphanomyces</taxon>
    </lineage>
</organism>
<feature type="compositionally biased region" description="Polar residues" evidence="17">
    <location>
        <begin position="2466"/>
        <end position="2486"/>
    </location>
</feature>
<feature type="transmembrane region" description="Helical" evidence="18">
    <location>
        <begin position="1414"/>
        <end position="1434"/>
    </location>
</feature>
<keyword evidence="7 14" id="KW-0067">ATP-binding</keyword>
<dbReference type="GO" id="GO:0035556">
    <property type="term" value="P:intracellular signal transduction"/>
    <property type="evidence" value="ECO:0007669"/>
    <property type="project" value="InterPro"/>
</dbReference>
<evidence type="ECO:0000256" key="16">
    <source>
        <dbReference type="SAM" id="Coils"/>
    </source>
</evidence>
<feature type="compositionally biased region" description="Polar residues" evidence="17">
    <location>
        <begin position="889"/>
        <end position="898"/>
    </location>
</feature>
<dbReference type="OrthoDB" id="76554at2759"/>
<dbReference type="PANTHER" id="PTHR24092:SF150">
    <property type="entry name" value="PHOSPHOLIPID-TRANSPORTING ATPASE"/>
    <property type="match status" value="1"/>
</dbReference>
<dbReference type="Gene3D" id="2.70.150.10">
    <property type="entry name" value="Calcium-transporting ATPase, cytoplasmic transduction domain A"/>
    <property type="match status" value="1"/>
</dbReference>
<feature type="binding site" evidence="15">
    <location>
        <position position="433"/>
    </location>
    <ligand>
        <name>Mg(2+)</name>
        <dbReference type="ChEBI" id="CHEBI:18420"/>
    </ligand>
</feature>
<evidence type="ECO:0000256" key="6">
    <source>
        <dbReference type="ARBA" id="ARBA00022741"/>
    </source>
</evidence>
<feature type="binding site" evidence="14">
    <location>
        <position position="648"/>
    </location>
    <ligand>
        <name>ATP</name>
        <dbReference type="ChEBI" id="CHEBI:30616"/>
    </ligand>
</feature>
<feature type="transmembrane region" description="Helical" evidence="18">
    <location>
        <begin position="1695"/>
        <end position="1713"/>
    </location>
</feature>
<comment type="similarity">
    <text evidence="2">Belongs to the cation transport ATPase (P-type) (TC 3.A.3) family. Type IV subfamily.</text>
</comment>
<feature type="binding site" evidence="14">
    <location>
        <position position="433"/>
    </location>
    <ligand>
        <name>ATP</name>
        <dbReference type="ChEBI" id="CHEBI:30616"/>
    </ligand>
</feature>
<evidence type="ECO:0000313" key="20">
    <source>
        <dbReference type="EMBL" id="ETV89324.1"/>
    </source>
</evidence>
<feature type="transmembrane region" description="Helical" evidence="18">
    <location>
        <begin position="2213"/>
        <end position="2236"/>
    </location>
</feature>
<dbReference type="InterPro" id="IPR023214">
    <property type="entry name" value="HAD_sf"/>
</dbReference>
<evidence type="ECO:0000256" key="2">
    <source>
        <dbReference type="ARBA" id="ARBA00008109"/>
    </source>
</evidence>
<dbReference type="CDD" id="cd07302">
    <property type="entry name" value="CHD"/>
    <property type="match status" value="2"/>
</dbReference>
<dbReference type="InterPro" id="IPR029787">
    <property type="entry name" value="Nucleotide_cyclase"/>
</dbReference>
<dbReference type="InterPro" id="IPR032630">
    <property type="entry name" value="P_typ_ATPase_c"/>
</dbReference>
<dbReference type="InterPro" id="IPR023299">
    <property type="entry name" value="ATPase_P-typ_cyto_dom_N"/>
</dbReference>
<keyword evidence="10 18" id="KW-1133">Transmembrane helix</keyword>
<dbReference type="GO" id="GO:0009190">
    <property type="term" value="P:cyclic nucleotide biosynthetic process"/>
    <property type="evidence" value="ECO:0007669"/>
    <property type="project" value="InterPro"/>
</dbReference>
<keyword evidence="6 14" id="KW-0547">Nucleotide-binding</keyword>
<feature type="binding site" evidence="14">
    <location>
        <position position="1242"/>
    </location>
    <ligand>
        <name>ATP</name>
        <dbReference type="ChEBI" id="CHEBI:30616"/>
    </ligand>
</feature>
<feature type="binding site" evidence="14">
    <location>
        <position position="763"/>
    </location>
    <ligand>
        <name>ATP</name>
        <dbReference type="ChEBI" id="CHEBI:30616"/>
    </ligand>
</feature>
<feature type="transmembrane region" description="Helical" evidence="18">
    <location>
        <begin position="368"/>
        <end position="387"/>
    </location>
</feature>
<feature type="domain" description="Guanylate cyclase" evidence="19">
    <location>
        <begin position="1849"/>
        <end position="1978"/>
    </location>
</feature>
<feature type="compositionally biased region" description="Low complexity" evidence="17">
    <location>
        <begin position="938"/>
        <end position="947"/>
    </location>
</feature>
<evidence type="ECO:0000256" key="4">
    <source>
        <dbReference type="ARBA" id="ARBA00022692"/>
    </source>
</evidence>
<dbReference type="SUPFAM" id="SSF81665">
    <property type="entry name" value="Calcium ATPase, transmembrane domain M"/>
    <property type="match status" value="1"/>
</dbReference>
<keyword evidence="4 18" id="KW-0812">Transmembrane</keyword>